<proteinExistence type="predicted"/>
<name>A0A7S4IUX6_9EUKA</name>
<dbReference type="PROSITE" id="PS50054">
    <property type="entry name" value="TYR_PHOSPHATASE_DUAL"/>
    <property type="match status" value="1"/>
</dbReference>
<dbReference type="SMART" id="SM00195">
    <property type="entry name" value="DSPc"/>
    <property type="match status" value="1"/>
</dbReference>
<dbReference type="PANTHER" id="PTHR46377:SF1">
    <property type="entry name" value="DUAL SPECIFICITY PROTEIN PHOSPHATASE 19"/>
    <property type="match status" value="1"/>
</dbReference>
<dbReference type="InterPro" id="IPR000387">
    <property type="entry name" value="Tyr_Pase_dom"/>
</dbReference>
<gene>
    <name evidence="3" type="ORF">VSP0166_LOCUS17313</name>
</gene>
<dbReference type="Gene3D" id="3.90.190.10">
    <property type="entry name" value="Protein tyrosine phosphatase superfamily"/>
    <property type="match status" value="1"/>
</dbReference>
<dbReference type="SUPFAM" id="SSF52799">
    <property type="entry name" value="(Phosphotyrosine protein) phosphatases II"/>
    <property type="match status" value="1"/>
</dbReference>
<dbReference type="AlphaFoldDB" id="A0A7S4IUX6"/>
<dbReference type="PROSITE" id="PS50056">
    <property type="entry name" value="TYR_PHOSPHATASE_2"/>
    <property type="match status" value="1"/>
</dbReference>
<evidence type="ECO:0000313" key="3">
    <source>
        <dbReference type="EMBL" id="CAE2240326.1"/>
    </source>
</evidence>
<dbReference type="Pfam" id="PF00782">
    <property type="entry name" value="DSPc"/>
    <property type="match status" value="1"/>
</dbReference>
<accession>A0A7S4IUX6</accession>
<reference evidence="3" key="1">
    <citation type="submission" date="2021-01" db="EMBL/GenBank/DDBJ databases">
        <authorList>
            <person name="Corre E."/>
            <person name="Pelletier E."/>
            <person name="Niang G."/>
            <person name="Scheremetjew M."/>
            <person name="Finn R."/>
            <person name="Kale V."/>
            <person name="Holt S."/>
            <person name="Cochrane G."/>
            <person name="Meng A."/>
            <person name="Brown T."/>
            <person name="Cohen L."/>
        </authorList>
    </citation>
    <scope>NUCLEOTIDE SEQUENCE</scope>
    <source>
        <strain evidence="3">DIVA3 518/3/11/1/6</strain>
    </source>
</reference>
<dbReference type="InterPro" id="IPR020422">
    <property type="entry name" value="TYR_PHOSPHATASE_DUAL_dom"/>
</dbReference>
<dbReference type="InterPro" id="IPR000340">
    <property type="entry name" value="Dual-sp_phosphatase_cat-dom"/>
</dbReference>
<evidence type="ECO:0008006" key="4">
    <source>
        <dbReference type="Google" id="ProtNLM"/>
    </source>
</evidence>
<sequence length="223" mass="24605">MIFQEIEPIKSKLRKKSNKRLPFMLSELQTKAKNLQSVDTVETDRQGNKTVVRNGVVIGTQESAPGFVVDTKPDPQVAFVCDGLFVGSQDAALNVEGLQENKVTHILNLVEGIKPVYEDIFTYATISLLDVEDEALNKDVLEKCFAYINEAKANGGGCLVHCNAGVSRSCSVVLAYRLMNEPNLSLEDALTELKQTRKSAKPNAGFMVQLKKLADERNNKTTE</sequence>
<organism evidence="3">
    <name type="scientific">Vannella robusta</name>
    <dbReference type="NCBI Taxonomy" id="1487602"/>
    <lineage>
        <taxon>Eukaryota</taxon>
        <taxon>Amoebozoa</taxon>
        <taxon>Discosea</taxon>
        <taxon>Flabellinia</taxon>
        <taxon>Vannellidae</taxon>
        <taxon>Vannella</taxon>
    </lineage>
</organism>
<dbReference type="InterPro" id="IPR029021">
    <property type="entry name" value="Prot-tyrosine_phosphatase-like"/>
</dbReference>
<dbReference type="GO" id="GO:0008579">
    <property type="term" value="F:JUN kinase phosphatase activity"/>
    <property type="evidence" value="ECO:0007669"/>
    <property type="project" value="TreeGrafter"/>
</dbReference>
<protein>
    <recommendedName>
        <fullName evidence="4">Dual specificity protein phosphatase 19</fullName>
    </recommendedName>
</protein>
<feature type="domain" description="Tyrosine-protein phosphatase" evidence="1">
    <location>
        <begin position="76"/>
        <end position="219"/>
    </location>
</feature>
<evidence type="ECO:0000259" key="2">
    <source>
        <dbReference type="PROSITE" id="PS50056"/>
    </source>
</evidence>
<dbReference type="EMBL" id="HBKP01024843">
    <property type="protein sequence ID" value="CAE2240326.1"/>
    <property type="molecule type" value="Transcribed_RNA"/>
</dbReference>
<dbReference type="PANTHER" id="PTHR46377">
    <property type="entry name" value="DUAL SPECIFICITY PROTEIN PHOSPHATASE 19"/>
    <property type="match status" value="1"/>
</dbReference>
<evidence type="ECO:0000259" key="1">
    <source>
        <dbReference type="PROSITE" id="PS50054"/>
    </source>
</evidence>
<dbReference type="GO" id="GO:0005737">
    <property type="term" value="C:cytoplasm"/>
    <property type="evidence" value="ECO:0007669"/>
    <property type="project" value="TreeGrafter"/>
</dbReference>
<feature type="domain" description="Tyrosine specific protein phosphatases" evidence="2">
    <location>
        <begin position="138"/>
        <end position="197"/>
    </location>
</feature>